<feature type="region of interest" description="Disordered" evidence="1">
    <location>
        <begin position="152"/>
        <end position="198"/>
    </location>
</feature>
<evidence type="ECO:0000313" key="2">
    <source>
        <dbReference type="EMBL" id="CAK0848293.1"/>
    </source>
</evidence>
<name>A0ABN9TQT6_9DINO</name>
<reference evidence="2" key="1">
    <citation type="submission" date="2023-10" db="EMBL/GenBank/DDBJ databases">
        <authorList>
            <person name="Chen Y."/>
            <person name="Shah S."/>
            <person name="Dougan E. K."/>
            <person name="Thang M."/>
            <person name="Chan C."/>
        </authorList>
    </citation>
    <scope>NUCLEOTIDE SEQUENCE [LARGE SCALE GENOMIC DNA]</scope>
</reference>
<feature type="non-terminal residue" evidence="2">
    <location>
        <position position="198"/>
    </location>
</feature>
<accession>A0ABN9TQT6</accession>
<comment type="caution">
    <text evidence="2">The sequence shown here is derived from an EMBL/GenBank/DDBJ whole genome shotgun (WGS) entry which is preliminary data.</text>
</comment>
<organism evidence="2 3">
    <name type="scientific">Prorocentrum cordatum</name>
    <dbReference type="NCBI Taxonomy" id="2364126"/>
    <lineage>
        <taxon>Eukaryota</taxon>
        <taxon>Sar</taxon>
        <taxon>Alveolata</taxon>
        <taxon>Dinophyceae</taxon>
        <taxon>Prorocentrales</taxon>
        <taxon>Prorocentraceae</taxon>
        <taxon>Prorocentrum</taxon>
    </lineage>
</organism>
<gene>
    <name evidence="2" type="ORF">PCOR1329_LOCUS41269</name>
</gene>
<proteinExistence type="predicted"/>
<evidence type="ECO:0000256" key="1">
    <source>
        <dbReference type="SAM" id="MobiDB-lite"/>
    </source>
</evidence>
<evidence type="ECO:0000313" key="3">
    <source>
        <dbReference type="Proteomes" id="UP001189429"/>
    </source>
</evidence>
<dbReference type="Proteomes" id="UP001189429">
    <property type="component" value="Unassembled WGS sequence"/>
</dbReference>
<feature type="compositionally biased region" description="Acidic residues" evidence="1">
    <location>
        <begin position="173"/>
        <end position="183"/>
    </location>
</feature>
<feature type="compositionally biased region" description="Low complexity" evidence="1">
    <location>
        <begin position="8"/>
        <end position="22"/>
    </location>
</feature>
<dbReference type="EMBL" id="CAUYUJ010014964">
    <property type="protein sequence ID" value="CAK0848293.1"/>
    <property type="molecule type" value="Genomic_DNA"/>
</dbReference>
<sequence length="198" mass="20671">PEQEAPPQQGARARGRHAGTAQLSMCPPMPPGASRGDERPVPAERYVSPVVVLVLHALLLLDVVSHRRHLWLAQGPRARAELASAAAAVLAYLRTVLADPGFLRPESQQPPRRPPALRWLGAACSAPCAGLLALWRLAVPAGRQGAAPAAGSRAAAAADPRELQPIGRSALDDIVEEGSDPGEEVINLADLEGDTASA</sequence>
<feature type="region of interest" description="Disordered" evidence="1">
    <location>
        <begin position="1"/>
        <end position="40"/>
    </location>
</feature>
<protein>
    <submittedName>
        <fullName evidence="2">Uncharacterized protein</fullName>
    </submittedName>
</protein>
<keyword evidence="3" id="KW-1185">Reference proteome</keyword>
<feature type="non-terminal residue" evidence="2">
    <location>
        <position position="1"/>
    </location>
</feature>